<keyword evidence="4" id="KW-1185">Reference proteome</keyword>
<feature type="domain" description="SET" evidence="2">
    <location>
        <begin position="189"/>
        <end position="346"/>
    </location>
</feature>
<protein>
    <submittedName>
        <fullName evidence="3">SET domain-containing protein</fullName>
    </submittedName>
</protein>
<accession>A0A0D7AB40</accession>
<dbReference type="AlphaFoldDB" id="A0A0D7AB40"/>
<evidence type="ECO:0000313" key="3">
    <source>
        <dbReference type="EMBL" id="KIY47865.1"/>
    </source>
</evidence>
<proteinExistence type="predicted"/>
<dbReference type="PANTHER" id="PTHR47332">
    <property type="entry name" value="SET DOMAIN-CONTAINING PROTEIN 5"/>
    <property type="match status" value="1"/>
</dbReference>
<sequence length="509" mass="55386">MKRGFLNKDSSAKCTAATASSPAVEASVAAPTTTTPPAAKPVTSPTFKRGFLNKESRTKHTPSVSDTPAIATSATTPVLTKPVAADFKAVGPVASAPAKSSNTLTAEATPEKGSVKAPSPQSMGISRPEARMCTSEEFHEKARQGAVQRIMTCLPPDTLETSCLFFTGVKERLLACPSWPAPVPKAAQNCYRIGDSLLGGLGLFAVRNIKLRELIVVERPLLIVPTALRMENEIQHLSPEQILHGLIKRMPPDRAAQFCALSNCRRNRDDANGDPLMGIVDTNAISIGNLPGELEMTHGAIFNVISRFNHSCSPSVAGSWDVQSFSYSVRARRDISAGEELTYSYLTSEQLLTPCAERTAFLKGYNFKCKCPSCTDMEPGHSNQSDDNRKRLGMSRTLTVEHSETMFRECQTIIENPKEDVNELERGSLNTLGLMEREQLVDDVICAFHYSCLCKVALATKNEKKARKWALKAADNGRLFNGSDGGFTRSAQYPRQSPWWGRRGCGVAA</sequence>
<evidence type="ECO:0000256" key="1">
    <source>
        <dbReference type="SAM" id="MobiDB-lite"/>
    </source>
</evidence>
<dbReference type="Gene3D" id="2.170.270.10">
    <property type="entry name" value="SET domain"/>
    <property type="match status" value="1"/>
</dbReference>
<dbReference type="EMBL" id="KN881914">
    <property type="protein sequence ID" value="KIY47865.1"/>
    <property type="molecule type" value="Genomic_DNA"/>
</dbReference>
<dbReference type="CDD" id="cd20071">
    <property type="entry name" value="SET_SMYD"/>
    <property type="match status" value="1"/>
</dbReference>
<dbReference type="InterPro" id="IPR001214">
    <property type="entry name" value="SET_dom"/>
</dbReference>
<dbReference type="Pfam" id="PF00856">
    <property type="entry name" value="SET"/>
    <property type="match status" value="1"/>
</dbReference>
<evidence type="ECO:0000313" key="4">
    <source>
        <dbReference type="Proteomes" id="UP000054144"/>
    </source>
</evidence>
<feature type="region of interest" description="Disordered" evidence="1">
    <location>
        <begin position="1"/>
        <end position="69"/>
    </location>
</feature>
<dbReference type="InterPro" id="IPR053185">
    <property type="entry name" value="SET_domain_protein"/>
</dbReference>
<dbReference type="SUPFAM" id="SSF82199">
    <property type="entry name" value="SET domain"/>
    <property type="match status" value="1"/>
</dbReference>
<dbReference type="PROSITE" id="PS50280">
    <property type="entry name" value="SET"/>
    <property type="match status" value="1"/>
</dbReference>
<reference evidence="3 4" key="1">
    <citation type="journal article" date="2015" name="Fungal Genet. Biol.">
        <title>Evolution of novel wood decay mechanisms in Agaricales revealed by the genome sequences of Fistulina hepatica and Cylindrobasidium torrendii.</title>
        <authorList>
            <person name="Floudas D."/>
            <person name="Held B.W."/>
            <person name="Riley R."/>
            <person name="Nagy L.G."/>
            <person name="Koehler G."/>
            <person name="Ransdell A.S."/>
            <person name="Younus H."/>
            <person name="Chow J."/>
            <person name="Chiniquy J."/>
            <person name="Lipzen A."/>
            <person name="Tritt A."/>
            <person name="Sun H."/>
            <person name="Haridas S."/>
            <person name="LaButti K."/>
            <person name="Ohm R.A."/>
            <person name="Kues U."/>
            <person name="Blanchette R.A."/>
            <person name="Grigoriev I.V."/>
            <person name="Minto R.E."/>
            <person name="Hibbett D.S."/>
        </authorList>
    </citation>
    <scope>NUCLEOTIDE SEQUENCE [LARGE SCALE GENOMIC DNA]</scope>
    <source>
        <strain evidence="3 4">ATCC 64428</strain>
    </source>
</reference>
<gene>
    <name evidence="3" type="ORF">FISHEDRAFT_59317</name>
</gene>
<dbReference type="Proteomes" id="UP000054144">
    <property type="component" value="Unassembled WGS sequence"/>
</dbReference>
<dbReference type="InterPro" id="IPR046341">
    <property type="entry name" value="SET_dom_sf"/>
</dbReference>
<dbReference type="OrthoDB" id="5945798at2759"/>
<evidence type="ECO:0000259" key="2">
    <source>
        <dbReference type="PROSITE" id="PS50280"/>
    </source>
</evidence>
<dbReference type="SMART" id="SM00317">
    <property type="entry name" value="SET"/>
    <property type="match status" value="1"/>
</dbReference>
<name>A0A0D7AB40_9AGAR</name>
<organism evidence="3 4">
    <name type="scientific">Fistulina hepatica ATCC 64428</name>
    <dbReference type="NCBI Taxonomy" id="1128425"/>
    <lineage>
        <taxon>Eukaryota</taxon>
        <taxon>Fungi</taxon>
        <taxon>Dikarya</taxon>
        <taxon>Basidiomycota</taxon>
        <taxon>Agaricomycotina</taxon>
        <taxon>Agaricomycetes</taxon>
        <taxon>Agaricomycetidae</taxon>
        <taxon>Agaricales</taxon>
        <taxon>Fistulinaceae</taxon>
        <taxon>Fistulina</taxon>
    </lineage>
</organism>
<feature type="compositionally biased region" description="Low complexity" evidence="1">
    <location>
        <begin position="12"/>
        <end position="46"/>
    </location>
</feature>
<dbReference type="PANTHER" id="PTHR47332:SF4">
    <property type="entry name" value="SET DOMAIN-CONTAINING PROTEIN 5"/>
    <property type="match status" value="1"/>
</dbReference>
<feature type="region of interest" description="Disordered" evidence="1">
    <location>
        <begin position="94"/>
        <end position="126"/>
    </location>
</feature>